<comment type="similarity">
    <text evidence="2">Belongs to the TAPT1 family.</text>
</comment>
<reference evidence="7" key="1">
    <citation type="submission" date="2023-07" db="EMBL/GenBank/DDBJ databases">
        <title>Chromosome-level genome assembly of Artemia franciscana.</title>
        <authorList>
            <person name="Jo E."/>
        </authorList>
    </citation>
    <scope>NUCLEOTIDE SEQUENCE</scope>
    <source>
        <tissue evidence="7">Whole body</tissue>
    </source>
</reference>
<keyword evidence="5 6" id="KW-0472">Membrane</keyword>
<dbReference type="Proteomes" id="UP001187531">
    <property type="component" value="Unassembled WGS sequence"/>
</dbReference>
<evidence type="ECO:0000256" key="3">
    <source>
        <dbReference type="ARBA" id="ARBA00022692"/>
    </source>
</evidence>
<protein>
    <submittedName>
        <fullName evidence="7">Uncharacterized protein</fullName>
    </submittedName>
</protein>
<gene>
    <name evidence="7" type="ORF">QYM36_005680</name>
</gene>
<dbReference type="GO" id="GO:0036064">
    <property type="term" value="C:ciliary basal body"/>
    <property type="evidence" value="ECO:0007669"/>
    <property type="project" value="TreeGrafter"/>
</dbReference>
<comment type="caution">
    <text evidence="7">The sequence shown here is derived from an EMBL/GenBank/DDBJ whole genome shotgun (WGS) entry which is preliminary data.</text>
</comment>
<dbReference type="PANTHER" id="PTHR13317">
    <property type="entry name" value="TRANSMEMBRANE ANTERIOR POSTERIOR TRANSFORMATION PROTEIN 1 HOMOLOG"/>
    <property type="match status" value="1"/>
</dbReference>
<accession>A0AA88I021</accession>
<organism evidence="7 8">
    <name type="scientific">Artemia franciscana</name>
    <name type="common">Brine shrimp</name>
    <name type="synonym">Artemia sanfranciscana</name>
    <dbReference type="NCBI Taxonomy" id="6661"/>
    <lineage>
        <taxon>Eukaryota</taxon>
        <taxon>Metazoa</taxon>
        <taxon>Ecdysozoa</taxon>
        <taxon>Arthropoda</taxon>
        <taxon>Crustacea</taxon>
        <taxon>Branchiopoda</taxon>
        <taxon>Anostraca</taxon>
        <taxon>Artemiidae</taxon>
        <taxon>Artemia</taxon>
    </lineage>
</organism>
<keyword evidence="3 6" id="KW-0812">Transmembrane</keyword>
<feature type="transmembrane region" description="Helical" evidence="6">
    <location>
        <begin position="111"/>
        <end position="133"/>
    </location>
</feature>
<name>A0AA88I021_ARTSF</name>
<evidence type="ECO:0000256" key="6">
    <source>
        <dbReference type="SAM" id="Phobius"/>
    </source>
</evidence>
<sequence>MVVIQTMREYAWKENRFWILFPNCIAVLLAEPIIDWVKHAFITRFNDIPIDVYKDFTTSLAYELAETKQKFAPTDHSDIVARKMSFTPIPLSVLVIRIILQATRWTEVSDFIVLFFLWLAFFSVKVLSTFISWKFM</sequence>
<proteinExistence type="inferred from homology"/>
<keyword evidence="4 6" id="KW-1133">Transmembrane helix</keyword>
<evidence type="ECO:0000313" key="8">
    <source>
        <dbReference type="Proteomes" id="UP001187531"/>
    </source>
</evidence>
<dbReference type="Pfam" id="PF05346">
    <property type="entry name" value="DUF747"/>
    <property type="match status" value="1"/>
</dbReference>
<dbReference type="InterPro" id="IPR008010">
    <property type="entry name" value="Tatp1"/>
</dbReference>
<dbReference type="GO" id="GO:0045724">
    <property type="term" value="P:positive regulation of cilium assembly"/>
    <property type="evidence" value="ECO:0007669"/>
    <property type="project" value="TreeGrafter"/>
</dbReference>
<dbReference type="PANTHER" id="PTHR13317:SF4">
    <property type="entry name" value="TRANSMEMBRANE ANTERIOR POSTERIOR TRANSFORMATION PROTEIN 1 HOMOLOG"/>
    <property type="match status" value="1"/>
</dbReference>
<evidence type="ECO:0000313" key="7">
    <source>
        <dbReference type="EMBL" id="KAK2718443.1"/>
    </source>
</evidence>
<evidence type="ECO:0000256" key="5">
    <source>
        <dbReference type="ARBA" id="ARBA00023136"/>
    </source>
</evidence>
<dbReference type="GO" id="GO:0005789">
    <property type="term" value="C:endoplasmic reticulum membrane"/>
    <property type="evidence" value="ECO:0007669"/>
    <property type="project" value="TreeGrafter"/>
</dbReference>
<evidence type="ECO:0000256" key="1">
    <source>
        <dbReference type="ARBA" id="ARBA00004141"/>
    </source>
</evidence>
<dbReference type="EMBL" id="JAVRJZ010000009">
    <property type="protein sequence ID" value="KAK2718443.1"/>
    <property type="molecule type" value="Genomic_DNA"/>
</dbReference>
<comment type="subcellular location">
    <subcellularLocation>
        <location evidence="1">Membrane</location>
        <topology evidence="1">Multi-pass membrane protein</topology>
    </subcellularLocation>
</comment>
<keyword evidence="8" id="KW-1185">Reference proteome</keyword>
<dbReference type="AlphaFoldDB" id="A0AA88I021"/>
<evidence type="ECO:0000256" key="2">
    <source>
        <dbReference type="ARBA" id="ARBA00008803"/>
    </source>
</evidence>
<evidence type="ECO:0000256" key="4">
    <source>
        <dbReference type="ARBA" id="ARBA00022989"/>
    </source>
</evidence>